<evidence type="ECO:0000256" key="1">
    <source>
        <dbReference type="SAM" id="MobiDB-lite"/>
    </source>
</evidence>
<proteinExistence type="predicted"/>
<feature type="compositionally biased region" description="Basic and acidic residues" evidence="1">
    <location>
        <begin position="240"/>
        <end position="262"/>
    </location>
</feature>
<organism evidence="2 3">
    <name type="scientific">Virgisporangium aliadipatigenens</name>
    <dbReference type="NCBI Taxonomy" id="741659"/>
    <lineage>
        <taxon>Bacteria</taxon>
        <taxon>Bacillati</taxon>
        <taxon>Actinomycetota</taxon>
        <taxon>Actinomycetes</taxon>
        <taxon>Micromonosporales</taxon>
        <taxon>Micromonosporaceae</taxon>
        <taxon>Virgisporangium</taxon>
    </lineage>
</organism>
<dbReference type="EMBL" id="BOPF01000035">
    <property type="protein sequence ID" value="GIJ50389.1"/>
    <property type="molecule type" value="Genomic_DNA"/>
</dbReference>
<reference evidence="2" key="1">
    <citation type="submission" date="2021-01" db="EMBL/GenBank/DDBJ databases">
        <title>Whole genome shotgun sequence of Virgisporangium aliadipatigenens NBRC 105644.</title>
        <authorList>
            <person name="Komaki H."/>
            <person name="Tamura T."/>
        </authorList>
    </citation>
    <scope>NUCLEOTIDE SEQUENCE</scope>
    <source>
        <strain evidence="2">NBRC 105644</strain>
    </source>
</reference>
<feature type="region of interest" description="Disordered" evidence="1">
    <location>
        <begin position="230"/>
        <end position="270"/>
    </location>
</feature>
<comment type="caution">
    <text evidence="2">The sequence shown here is derived from an EMBL/GenBank/DDBJ whole genome shotgun (WGS) entry which is preliminary data.</text>
</comment>
<evidence type="ECO:0000313" key="2">
    <source>
        <dbReference type="EMBL" id="GIJ50389.1"/>
    </source>
</evidence>
<dbReference type="Proteomes" id="UP000619260">
    <property type="component" value="Unassembled WGS sequence"/>
</dbReference>
<dbReference type="SUPFAM" id="SSF48452">
    <property type="entry name" value="TPR-like"/>
    <property type="match status" value="1"/>
</dbReference>
<sequence>MSFANDVRAAFRRGDNEGVSRSANAEVRRARAAGDPAGEVEALYALARVAIRGGELLRAQELATAALAVATRAGDRRLEERPRHVLAAVARLSGDYARARDLYLASIALNETLGQRETVNAEYHNLAFMELHLGNIDRARELFADSRARVFREGYRSFVPYLGVAAAALASAEHDHPRAARMVGFTARAFNAMGQVPDPDDALELSHVRNAAVAALGETRFDSEYARGAAMSAEQAVGPRESHLADTRRAVAERSREDREGDGGAGREGL</sequence>
<accession>A0A8J3YR99</accession>
<gene>
    <name evidence="2" type="ORF">Val02_72750</name>
</gene>
<protein>
    <recommendedName>
        <fullName evidence="4">Tetratricopeptide repeat protein</fullName>
    </recommendedName>
</protein>
<evidence type="ECO:0000313" key="3">
    <source>
        <dbReference type="Proteomes" id="UP000619260"/>
    </source>
</evidence>
<dbReference type="InterPro" id="IPR011990">
    <property type="entry name" value="TPR-like_helical_dom_sf"/>
</dbReference>
<dbReference type="RefSeq" id="WP_203903824.1">
    <property type="nucleotide sequence ID" value="NZ_BOPF01000035.1"/>
</dbReference>
<dbReference type="Gene3D" id="1.25.40.10">
    <property type="entry name" value="Tetratricopeptide repeat domain"/>
    <property type="match status" value="1"/>
</dbReference>
<dbReference type="AlphaFoldDB" id="A0A8J3YR99"/>
<keyword evidence="3" id="KW-1185">Reference proteome</keyword>
<name>A0A8J3YR99_9ACTN</name>
<evidence type="ECO:0008006" key="4">
    <source>
        <dbReference type="Google" id="ProtNLM"/>
    </source>
</evidence>